<dbReference type="InterPro" id="IPR018303">
    <property type="entry name" value="ATPase_P-typ_P_site"/>
</dbReference>
<dbReference type="InterPro" id="IPR023299">
    <property type="entry name" value="ATPase_P-typ_cyto_dom_N"/>
</dbReference>
<dbReference type="GO" id="GO:0005391">
    <property type="term" value="F:P-type sodium:potassium-exchanging transporter activity"/>
    <property type="evidence" value="ECO:0007669"/>
    <property type="project" value="TreeGrafter"/>
</dbReference>
<evidence type="ECO:0000313" key="14">
    <source>
        <dbReference type="EMBL" id="PPQ70421.1"/>
    </source>
</evidence>
<evidence type="ECO:0000256" key="6">
    <source>
        <dbReference type="ARBA" id="ARBA00022741"/>
    </source>
</evidence>
<evidence type="ECO:0000313" key="15">
    <source>
        <dbReference type="Proteomes" id="UP000284842"/>
    </source>
</evidence>
<feature type="transmembrane region" description="Helical" evidence="12">
    <location>
        <begin position="2126"/>
        <end position="2144"/>
    </location>
</feature>
<feature type="region of interest" description="Disordered" evidence="11">
    <location>
        <begin position="1173"/>
        <end position="1193"/>
    </location>
</feature>
<dbReference type="InterPro" id="IPR023214">
    <property type="entry name" value="HAD_sf"/>
</dbReference>
<dbReference type="InParanoid" id="A0A409VVZ1"/>
<feature type="domain" description="Cation-transporting P-type ATPase N-terminal" evidence="13">
    <location>
        <begin position="45"/>
        <end position="118"/>
    </location>
</feature>
<dbReference type="PROSITE" id="PS00154">
    <property type="entry name" value="ATPASE_E1_E2"/>
    <property type="match status" value="2"/>
</dbReference>
<dbReference type="GO" id="GO:1990573">
    <property type="term" value="P:potassium ion import across plasma membrane"/>
    <property type="evidence" value="ECO:0007669"/>
    <property type="project" value="TreeGrafter"/>
</dbReference>
<evidence type="ECO:0000259" key="13">
    <source>
        <dbReference type="SMART" id="SM00831"/>
    </source>
</evidence>
<dbReference type="PANTHER" id="PTHR43294:SF21">
    <property type="entry name" value="CATION TRANSPORTING ATPASE"/>
    <property type="match status" value="1"/>
</dbReference>
<keyword evidence="3" id="KW-1003">Cell membrane</keyword>
<feature type="transmembrane region" description="Helical" evidence="12">
    <location>
        <begin position="129"/>
        <end position="149"/>
    </location>
</feature>
<sequence length="2165" mass="237383">MANRLPIEYRTLSIHVETRTEPLPDPGEKKAEKRTLALKDLTTLDWHKLSTEEVLNRLGVSPKTGLEKEQAARRQQQHGKNVISPPKSHLFRKIMGWLFGGFGSLLLAASIVCFIAWKPLGEPSPLVSNLALAIVLLIVLLVQALFNAWQDFSMTRMMSSIRGMLPADVLVLRDSGHNKIPAKELVPGDIVTVNMGDKIPADIRLIETSGDLQFDRSVLTGESEPISGQVKMTDENFLETRNIALQGTHCVNGSGVGVVIQTGDRTVFGTIASLSSMEQSRLTTLQRELLRFVVIIASLATLVAVIMVILWAAWIRHKFPGYINVPTLLIDVVAVMVAFIPEGLPVAVTLSLAKVANTLSKRKILCKSLSIVETLGSVNVLCSDKTGTLTQNIMHVENIAILDTIHQSDTISSALSYLDEATQRNVQEIVAVGAICNAAKFDQNAPVHPLTSKKIVGNATDVAVLRFSDSIAAVEHTRGNWTGVYRKNFNSKASDKYMLQLSRLAPTVKLDPNSPVAPLATWDNFTSGCFLLTVKGAPEVLLSRCSYVINPAGGPPLPLSQNVKDRIIDVQERWSSQGQRVILLARRVVQDIYLEKATDYNSIEFADAVQEFNSNLVIVGLVGLIDPLKPDIKQTVSVCRGAGIRFFIVTGDHPSTALSIAAQAGIITDSDRVHRLENLSNEPEKRAISVSDSDSESTPYKSIILTGQELIGLSTAQIDILCQYEEVVFARTTPEQKLSIVNNFKARGNVVAVTGDGVNDAPSLKAADCGVAMGDGSDVAKEAADLILLGEFSSIITAIEWGRLVYDNLKKTVLYLLPAGSFSELMPIVFNIVLGLPQILSNFQMIIICVATDVLPALSLCMEPPEQGLLLRKPRNVKTDRLADWRLLLHAYGFLGVLESLCAMSMAFWYLQIQGHPFSGLVLKFGNYEPPLLSNDPALFKAQSIYFFTLVIMQWGNLLATRGRKLGTFQHTIAKNWLVIPAALMALSIGIFFSYIPVFQKVFSTDSAPAKHFFIPMSFALGLLGKPQKAIFRVNLLGASATPANSSQKGACYEPVTRLKLVLATGLFHIFFIEVFCNMSDPEAQNTRFVKTTTRDQSDIVETPVGPHISTTAHRLPIEYRTLSIHVETKTQPLPELGEKKVEKRTRVLKDLSGLDWHKITIDEALTRLGVSPKTGLEKEQASRRQQQHGKNVITPPKTHFFRKLMGWIFGGFGTLLMGGSILCFVSWKPLGEPEPQVSNLALAVVLLAVLAIQATFNAWQDFSMTRIMSSIKGMLPADVLVLRDSGHSKIPAKDLVPGDIVTVSMGDKVPADLKLIEVSGDLQFDRSVLTGESEPIAGHVRMTDENFLETRNIALQGTHCVNGSCVGVVIQTGDNTVFGAIASLSSMEQSRLTTLQKELLRFVLIIAGLATSVSTLLVILWAAWIRRKFPNYISVPNLLIDIVSVSVAFIPEGLPVSVTLSLAKVARTLAKQRILCKSLSIVETLGSVNVLCSDKTGTLTQNIMHVENVAIFDTVHASDALSSSLSYLDEAMQHNVQELVAVGAICNAANFDQNAPVHPLAKKKIVGNATGQFFSSFQCWSIPITLICTFLQTLPFYASQIPFRLLIMHVKPGQPFTERASTPRQAHDLEIDPQNLVAPLAPWDHFTKGSFLLTVKGAPEVLIHRCSYVLNPAGGPPLTLSERDKDRLIQVQERWSSQGQRVILLARRVVQDIYLEKSTDYTSVEFGEAVQEYNNDLIIVGLVGLIDPLKPDIKQTVSICRGAGIRFFIVTGDHPSTALSIAAQAGIITNPDKVHRLPNLTDSEKAITDDSDSDGEMTSLKSIILTGRELTSLTPTQYERLCQYEEIVFARTTPEQKLSIVNNFKARGNVVAVTGDGVNDAPSLKAADCGVAMGDGSDVAKEAADLILLGEFSSIITAIEWGRLVFDNLKKSVLYLLPAGSFSELTPILLNVILGLPQILSNFQMIIICVGTDVLPALSMCMEPPEQGLLLRKPRNIKKDRLADWKLLLHAYGFLGMLESICASSMAFLYLRIKGHPFSNLIIDFGRSDPIDPVILSKAQSVYMFTLVIMQWGNLLATRGRRLGIMQHRVSRNWLLFPAALLALCIGIFFSYIPPFQEVFGTNSIPAQYFFIPLGFAIGLLGLDEIRKLVVRKYPTGFLARIAW</sequence>
<dbReference type="PRINTS" id="PR00119">
    <property type="entry name" value="CATATPASE"/>
</dbReference>
<dbReference type="NCBIfam" id="TIGR01494">
    <property type="entry name" value="ATPase_P-type"/>
    <property type="match status" value="4"/>
</dbReference>
<feature type="transmembrane region" description="Helical" evidence="12">
    <location>
        <begin position="289"/>
        <end position="315"/>
    </location>
</feature>
<gene>
    <name evidence="14" type="ORF">CVT24_013171</name>
</gene>
<feature type="transmembrane region" description="Helical" evidence="12">
    <location>
        <begin position="977"/>
        <end position="996"/>
    </location>
</feature>
<dbReference type="PRINTS" id="PR00121">
    <property type="entry name" value="NAKATPASE"/>
</dbReference>
<dbReference type="Pfam" id="PF00689">
    <property type="entry name" value="Cation_ATPase_C"/>
    <property type="match status" value="2"/>
</dbReference>
<dbReference type="InterPro" id="IPR006068">
    <property type="entry name" value="ATPase_P-typ_cation-transptr_C"/>
</dbReference>
<dbReference type="InterPro" id="IPR023298">
    <property type="entry name" value="ATPase_P-typ_TM_dom_sf"/>
</dbReference>
<feature type="transmembrane region" description="Helical" evidence="12">
    <location>
        <begin position="813"/>
        <end position="836"/>
    </location>
</feature>
<proteinExistence type="inferred from homology"/>
<evidence type="ECO:0000256" key="7">
    <source>
        <dbReference type="ARBA" id="ARBA00022840"/>
    </source>
</evidence>
<keyword evidence="15" id="KW-1185">Reference proteome</keyword>
<dbReference type="PANTHER" id="PTHR43294">
    <property type="entry name" value="SODIUM/POTASSIUM-TRANSPORTING ATPASE SUBUNIT ALPHA"/>
    <property type="match status" value="1"/>
</dbReference>
<dbReference type="SMART" id="SM00831">
    <property type="entry name" value="Cation_ATPase_N"/>
    <property type="match status" value="2"/>
</dbReference>
<dbReference type="GO" id="GO:0036376">
    <property type="term" value="P:sodium ion export across plasma membrane"/>
    <property type="evidence" value="ECO:0007669"/>
    <property type="project" value="TreeGrafter"/>
</dbReference>
<evidence type="ECO:0000256" key="9">
    <source>
        <dbReference type="ARBA" id="ARBA00022989"/>
    </source>
</evidence>
<feature type="transmembrane region" description="Helical" evidence="12">
    <location>
        <begin position="2095"/>
        <end position="2114"/>
    </location>
</feature>
<feature type="transmembrane region" description="Helical" evidence="12">
    <location>
        <begin position="938"/>
        <end position="956"/>
    </location>
</feature>
<dbReference type="InterPro" id="IPR004014">
    <property type="entry name" value="ATPase_P-typ_cation-transptr_N"/>
</dbReference>
<evidence type="ECO:0000256" key="3">
    <source>
        <dbReference type="ARBA" id="ARBA00022475"/>
    </source>
</evidence>
<accession>A0A409VVZ1</accession>
<feature type="transmembrane region" description="Helical" evidence="12">
    <location>
        <begin position="2054"/>
        <end position="2074"/>
    </location>
</feature>
<keyword evidence="9 12" id="KW-1133">Transmembrane helix</keyword>
<evidence type="ECO:0000256" key="10">
    <source>
        <dbReference type="ARBA" id="ARBA00023136"/>
    </source>
</evidence>
<feature type="transmembrane region" description="Helical" evidence="12">
    <location>
        <begin position="1008"/>
        <end position="1025"/>
    </location>
</feature>
<dbReference type="EMBL" id="NHTK01005954">
    <property type="protein sequence ID" value="PPQ70421.1"/>
    <property type="molecule type" value="Genomic_DNA"/>
</dbReference>
<feature type="transmembrane region" description="Helical" evidence="12">
    <location>
        <begin position="842"/>
        <end position="862"/>
    </location>
</feature>
<dbReference type="Gene3D" id="1.20.1110.10">
    <property type="entry name" value="Calcium-transporting ATPase, transmembrane domain"/>
    <property type="match status" value="2"/>
</dbReference>
<dbReference type="InterPro" id="IPR001757">
    <property type="entry name" value="P_typ_ATPase"/>
</dbReference>
<dbReference type="FunFam" id="3.40.50.1000:FF:000028">
    <property type="entry name" value="Calcium-transporting P-type ATPase, putative"/>
    <property type="match status" value="2"/>
</dbReference>
<dbReference type="Pfam" id="PF13246">
    <property type="entry name" value="Cation_ATPase"/>
    <property type="match status" value="2"/>
</dbReference>
<name>A0A409VVZ1_9AGAR</name>
<dbReference type="Proteomes" id="UP000284842">
    <property type="component" value="Unassembled WGS sequence"/>
</dbReference>
<organism evidence="14 15">
    <name type="scientific">Panaeolus cyanescens</name>
    <dbReference type="NCBI Taxonomy" id="181874"/>
    <lineage>
        <taxon>Eukaryota</taxon>
        <taxon>Fungi</taxon>
        <taxon>Dikarya</taxon>
        <taxon>Basidiomycota</taxon>
        <taxon>Agaricomycotina</taxon>
        <taxon>Agaricomycetes</taxon>
        <taxon>Agaricomycetidae</taxon>
        <taxon>Agaricales</taxon>
        <taxon>Agaricineae</taxon>
        <taxon>Galeropsidaceae</taxon>
        <taxon>Panaeolus</taxon>
    </lineage>
</organism>
<dbReference type="SUPFAM" id="SSF56784">
    <property type="entry name" value="HAD-like"/>
    <property type="match status" value="2"/>
</dbReference>
<comment type="similarity">
    <text evidence="2">Belongs to the cation transport ATPase (P-type) (TC 3.A.3) family. Type IIIA subfamily.</text>
</comment>
<feature type="domain" description="Cation-transporting P-type ATPase N-terminal" evidence="13">
    <location>
        <begin position="1156"/>
        <end position="1229"/>
    </location>
</feature>
<dbReference type="OrthoDB" id="158672at2759"/>
<dbReference type="Gene3D" id="2.70.150.10">
    <property type="entry name" value="Calcium-transporting ATPase, cytoplasmic transduction domain A"/>
    <property type="match status" value="2"/>
</dbReference>
<dbReference type="Gene3D" id="3.40.50.1000">
    <property type="entry name" value="HAD superfamily/HAD-like"/>
    <property type="match status" value="2"/>
</dbReference>
<keyword evidence="6" id="KW-0547">Nucleotide-binding</keyword>
<dbReference type="SUPFAM" id="SSF81660">
    <property type="entry name" value="Metal cation-transporting ATPase, ATP-binding domain N"/>
    <property type="match status" value="2"/>
</dbReference>
<evidence type="ECO:0000256" key="12">
    <source>
        <dbReference type="SAM" id="Phobius"/>
    </source>
</evidence>
<dbReference type="FunFam" id="3.40.50.1000:FF:000001">
    <property type="entry name" value="Phospholipid-transporting ATPase IC"/>
    <property type="match status" value="2"/>
</dbReference>
<feature type="transmembrane region" description="Helical" evidence="12">
    <location>
        <begin position="1205"/>
        <end position="1228"/>
    </location>
</feature>
<dbReference type="GO" id="GO:0005886">
    <property type="term" value="C:plasma membrane"/>
    <property type="evidence" value="ECO:0007669"/>
    <property type="project" value="UniProtKB-SubCell"/>
</dbReference>
<keyword evidence="5 12" id="KW-0812">Transmembrane</keyword>
<dbReference type="FunFam" id="2.70.150.10:FF:000042">
    <property type="entry name" value="Plasma membrane ATPase"/>
    <property type="match status" value="2"/>
</dbReference>
<dbReference type="STRING" id="181874.A0A409VVZ1"/>
<evidence type="ECO:0000256" key="8">
    <source>
        <dbReference type="ARBA" id="ARBA00022967"/>
    </source>
</evidence>
<dbReference type="GO" id="GO:0030007">
    <property type="term" value="P:intracellular potassium ion homeostasis"/>
    <property type="evidence" value="ECO:0007669"/>
    <property type="project" value="TreeGrafter"/>
</dbReference>
<dbReference type="InterPro" id="IPR036412">
    <property type="entry name" value="HAD-like_sf"/>
</dbReference>
<dbReference type="InterPro" id="IPR044492">
    <property type="entry name" value="P_typ_ATPase_HD_dom"/>
</dbReference>
<evidence type="ECO:0000256" key="4">
    <source>
        <dbReference type="ARBA" id="ARBA00022553"/>
    </source>
</evidence>
<evidence type="ECO:0000256" key="1">
    <source>
        <dbReference type="ARBA" id="ARBA00004651"/>
    </source>
</evidence>
<reference evidence="14 15" key="1">
    <citation type="journal article" date="2018" name="Evol. Lett.">
        <title>Horizontal gene cluster transfer increased hallucinogenic mushroom diversity.</title>
        <authorList>
            <person name="Reynolds H.T."/>
            <person name="Vijayakumar V."/>
            <person name="Gluck-Thaler E."/>
            <person name="Korotkin H.B."/>
            <person name="Matheny P.B."/>
            <person name="Slot J.C."/>
        </authorList>
    </citation>
    <scope>NUCLEOTIDE SEQUENCE [LARGE SCALE GENOMIC DNA]</scope>
    <source>
        <strain evidence="14 15">2629</strain>
    </source>
</reference>
<keyword evidence="4" id="KW-0597">Phosphoprotein</keyword>
<dbReference type="GO" id="GO:0016887">
    <property type="term" value="F:ATP hydrolysis activity"/>
    <property type="evidence" value="ECO:0007669"/>
    <property type="project" value="InterPro"/>
</dbReference>
<dbReference type="GO" id="GO:0005384">
    <property type="term" value="F:manganese ion transmembrane transporter activity"/>
    <property type="evidence" value="ECO:0007669"/>
    <property type="project" value="UniProtKB-ARBA"/>
</dbReference>
<dbReference type="GO" id="GO:0006816">
    <property type="term" value="P:calcium ion transport"/>
    <property type="evidence" value="ECO:0007669"/>
    <property type="project" value="UniProtKB-ARBA"/>
</dbReference>
<dbReference type="SFLD" id="SFLDS00003">
    <property type="entry name" value="Haloacid_Dehalogenase"/>
    <property type="match status" value="2"/>
</dbReference>
<feature type="transmembrane region" description="Helical" evidence="12">
    <location>
        <begin position="883"/>
        <end position="911"/>
    </location>
</feature>
<dbReference type="InterPro" id="IPR008250">
    <property type="entry name" value="ATPase_P-typ_transduc_dom_A_sf"/>
</dbReference>
<dbReference type="GO" id="GO:0006883">
    <property type="term" value="P:intracellular sodium ion homeostasis"/>
    <property type="evidence" value="ECO:0007669"/>
    <property type="project" value="TreeGrafter"/>
</dbReference>
<evidence type="ECO:0000256" key="2">
    <source>
        <dbReference type="ARBA" id="ARBA00008804"/>
    </source>
</evidence>
<dbReference type="Gene3D" id="3.40.1110.10">
    <property type="entry name" value="Calcium-transporting ATPase, cytoplasmic domain N"/>
    <property type="match status" value="2"/>
</dbReference>
<dbReference type="SUPFAM" id="SSF81665">
    <property type="entry name" value="Calcium ATPase, transmembrane domain M"/>
    <property type="match status" value="2"/>
</dbReference>
<keyword evidence="8" id="KW-1278">Translocase</keyword>
<keyword evidence="7" id="KW-0067">ATP-binding</keyword>
<feature type="transmembrane region" description="Helical" evidence="12">
    <location>
        <begin position="327"/>
        <end position="353"/>
    </location>
</feature>
<feature type="transmembrane region" description="Helical" evidence="12">
    <location>
        <begin position="1934"/>
        <end position="1957"/>
    </location>
</feature>
<dbReference type="SFLD" id="SFLDF00027">
    <property type="entry name" value="p-type_atpase"/>
    <property type="match status" value="2"/>
</dbReference>
<dbReference type="SFLD" id="SFLDG00002">
    <property type="entry name" value="C1.7:_P-type_atpase_like"/>
    <property type="match status" value="2"/>
</dbReference>
<dbReference type="GO" id="GO:1902600">
    <property type="term" value="P:proton transmembrane transport"/>
    <property type="evidence" value="ECO:0007669"/>
    <property type="project" value="TreeGrafter"/>
</dbReference>
<dbReference type="Pfam" id="PF00122">
    <property type="entry name" value="E1-E2_ATPase"/>
    <property type="match status" value="2"/>
</dbReference>
<comment type="caution">
    <text evidence="14">The sequence shown here is derived from an EMBL/GenBank/DDBJ whole genome shotgun (WGS) entry which is preliminary data.</text>
</comment>
<keyword evidence="10 12" id="KW-0472">Membrane</keyword>
<evidence type="ECO:0000256" key="5">
    <source>
        <dbReference type="ARBA" id="ARBA00022692"/>
    </source>
</evidence>
<dbReference type="GO" id="GO:0005524">
    <property type="term" value="F:ATP binding"/>
    <property type="evidence" value="ECO:0007669"/>
    <property type="project" value="UniProtKB-KW"/>
</dbReference>
<protein>
    <recommendedName>
        <fullName evidence="13">Cation-transporting P-type ATPase N-terminal domain-containing protein</fullName>
    </recommendedName>
</protein>
<comment type="subcellular location">
    <subcellularLocation>
        <location evidence="1">Cell membrane</location>
        <topology evidence="1">Multi-pass membrane protein</topology>
    </subcellularLocation>
</comment>
<dbReference type="InterPro" id="IPR050510">
    <property type="entry name" value="Cation_transp_ATPase_P-type"/>
</dbReference>
<feature type="transmembrane region" description="Helical" evidence="12">
    <location>
        <begin position="2008"/>
        <end position="2034"/>
    </location>
</feature>
<feature type="transmembrane region" description="Helical" evidence="12">
    <location>
        <begin position="1240"/>
        <end position="1260"/>
    </location>
</feature>
<dbReference type="Pfam" id="PF00690">
    <property type="entry name" value="Cation_ATPase_N"/>
    <property type="match status" value="2"/>
</dbReference>
<evidence type="ECO:0000256" key="11">
    <source>
        <dbReference type="SAM" id="MobiDB-lite"/>
    </source>
</evidence>
<feature type="transmembrane region" description="Helical" evidence="12">
    <location>
        <begin position="1400"/>
        <end position="1423"/>
    </location>
</feature>
<dbReference type="Pfam" id="PF08282">
    <property type="entry name" value="Hydrolase_3"/>
    <property type="match status" value="2"/>
</dbReference>
<feature type="transmembrane region" description="Helical" evidence="12">
    <location>
        <begin position="94"/>
        <end position="117"/>
    </location>
</feature>
<dbReference type="SUPFAM" id="SSF81653">
    <property type="entry name" value="Calcium ATPase, transduction domain A"/>
    <property type="match status" value="2"/>
</dbReference>
<dbReference type="InterPro" id="IPR059000">
    <property type="entry name" value="ATPase_P-type_domA"/>
</dbReference>